<evidence type="ECO:0000256" key="6">
    <source>
        <dbReference type="ARBA" id="ARBA00022532"/>
    </source>
</evidence>
<evidence type="ECO:0000256" key="3">
    <source>
        <dbReference type="ARBA" id="ARBA00004141"/>
    </source>
</evidence>
<dbReference type="NCBIfam" id="TIGR02968">
    <property type="entry name" value="succ_dehyd_anc"/>
    <property type="match status" value="1"/>
</dbReference>
<keyword evidence="11 14" id="KW-1133">Transmembrane helix</keyword>
<evidence type="ECO:0000313" key="15">
    <source>
        <dbReference type="EMBL" id="VBB69407.1"/>
    </source>
</evidence>
<evidence type="ECO:0000256" key="9">
    <source>
        <dbReference type="ARBA" id="ARBA00022723"/>
    </source>
</evidence>
<dbReference type="SUPFAM" id="SSF81343">
    <property type="entry name" value="Fumarate reductase respiratory complex transmembrane subunits"/>
    <property type="match status" value="1"/>
</dbReference>
<evidence type="ECO:0000256" key="13">
    <source>
        <dbReference type="ARBA" id="ARBA00023136"/>
    </source>
</evidence>
<comment type="subcellular location">
    <subcellularLocation>
        <location evidence="3">Membrane</location>
        <topology evidence="3">Multi-pass membrane protein</topology>
    </subcellularLocation>
</comment>
<comment type="cofactor">
    <cofactor evidence="1">
        <name>heme</name>
        <dbReference type="ChEBI" id="CHEBI:30413"/>
    </cofactor>
</comment>
<dbReference type="GO" id="GO:0046872">
    <property type="term" value="F:metal ion binding"/>
    <property type="evidence" value="ECO:0007669"/>
    <property type="project" value="UniProtKB-KW"/>
</dbReference>
<keyword evidence="5" id="KW-0813">Transport</keyword>
<keyword evidence="6" id="KW-0816">Tricarboxylic acid cycle</keyword>
<evidence type="ECO:0000256" key="4">
    <source>
        <dbReference type="ARBA" id="ARBA00005163"/>
    </source>
</evidence>
<accession>A0A484H5S2</accession>
<dbReference type="InterPro" id="IPR014312">
    <property type="entry name" value="Succ_DH_anchor"/>
</dbReference>
<dbReference type="AlphaFoldDB" id="A0A484H5S2"/>
<keyword evidence="7" id="KW-0349">Heme</keyword>
<dbReference type="Pfam" id="PF01127">
    <property type="entry name" value="Sdh_cyt"/>
    <property type="match status" value="1"/>
</dbReference>
<dbReference type="GO" id="GO:0016020">
    <property type="term" value="C:membrane"/>
    <property type="evidence" value="ECO:0007669"/>
    <property type="project" value="UniProtKB-SubCell"/>
</dbReference>
<comment type="function">
    <text evidence="2">Membrane-anchoring subunit of succinate dehydrogenase (SDH).</text>
</comment>
<sequence length="127" mass="13996">MSMLRSELGQVRGLGTAGKGVGHWWKQRLTAVILVPLSLWFVIVVISLKGADYETVHTFFRIPGNVVLMVVTIGTAYHHAQLGLQIIIEDYVHSELARLAGLVLIKFFAILFTTFTVVTVLKVAYGG</sequence>
<keyword evidence="10" id="KW-0249">Electron transport</keyword>
<organism evidence="15">
    <name type="scientific">invertebrate metagenome</name>
    <dbReference type="NCBI Taxonomy" id="1711999"/>
    <lineage>
        <taxon>unclassified sequences</taxon>
        <taxon>metagenomes</taxon>
        <taxon>organismal metagenomes</taxon>
    </lineage>
</organism>
<keyword evidence="8 14" id="KW-0812">Transmembrane</keyword>
<dbReference type="CDD" id="cd03495">
    <property type="entry name" value="SQR_TypeC_SdhD_like"/>
    <property type="match status" value="1"/>
</dbReference>
<dbReference type="InterPro" id="IPR034804">
    <property type="entry name" value="SQR/QFR_C/D"/>
</dbReference>
<protein>
    <submittedName>
        <fullName evidence="15">Succinate dehydrogenase hydrophobic membrane anchor protein</fullName>
    </submittedName>
</protein>
<evidence type="ECO:0000256" key="7">
    <source>
        <dbReference type="ARBA" id="ARBA00022617"/>
    </source>
</evidence>
<comment type="pathway">
    <text evidence="4">Carbohydrate metabolism; tricarboxylic acid cycle.</text>
</comment>
<evidence type="ECO:0000256" key="10">
    <source>
        <dbReference type="ARBA" id="ARBA00022982"/>
    </source>
</evidence>
<evidence type="ECO:0000256" key="14">
    <source>
        <dbReference type="SAM" id="Phobius"/>
    </source>
</evidence>
<feature type="transmembrane region" description="Helical" evidence="14">
    <location>
        <begin position="29"/>
        <end position="48"/>
    </location>
</feature>
<keyword evidence="12" id="KW-0408">Iron</keyword>
<dbReference type="GO" id="GO:0006099">
    <property type="term" value="P:tricarboxylic acid cycle"/>
    <property type="evidence" value="ECO:0007669"/>
    <property type="project" value="UniProtKB-UniPathway"/>
</dbReference>
<dbReference type="InterPro" id="IPR000701">
    <property type="entry name" value="SuccDH_FuR_B_TM-su"/>
</dbReference>
<evidence type="ECO:0000256" key="1">
    <source>
        <dbReference type="ARBA" id="ARBA00001971"/>
    </source>
</evidence>
<gene>
    <name evidence="15" type="ORF">RIEGSTA812A_PEG_880</name>
</gene>
<evidence type="ECO:0000256" key="11">
    <source>
        <dbReference type="ARBA" id="ARBA00022989"/>
    </source>
</evidence>
<reference evidence="15" key="1">
    <citation type="submission" date="2018-10" db="EMBL/GenBank/DDBJ databases">
        <authorList>
            <person name="Gruber-Vodicka H."/>
            <person name="Jaeckle O."/>
        </authorList>
    </citation>
    <scope>NUCLEOTIDE SEQUENCE</scope>
</reference>
<evidence type="ECO:0000256" key="2">
    <source>
        <dbReference type="ARBA" id="ARBA00004050"/>
    </source>
</evidence>
<keyword evidence="13 14" id="KW-0472">Membrane</keyword>
<dbReference type="GO" id="GO:0020037">
    <property type="term" value="F:heme binding"/>
    <property type="evidence" value="ECO:0007669"/>
    <property type="project" value="InterPro"/>
</dbReference>
<evidence type="ECO:0000256" key="8">
    <source>
        <dbReference type="ARBA" id="ARBA00022692"/>
    </source>
</evidence>
<evidence type="ECO:0000256" key="12">
    <source>
        <dbReference type="ARBA" id="ARBA00023004"/>
    </source>
</evidence>
<evidence type="ECO:0000256" key="5">
    <source>
        <dbReference type="ARBA" id="ARBA00022448"/>
    </source>
</evidence>
<dbReference type="EMBL" id="LR026963">
    <property type="protein sequence ID" value="VBB69407.1"/>
    <property type="molecule type" value="Genomic_DNA"/>
</dbReference>
<name>A0A484H5S2_9ZZZZ</name>
<proteinExistence type="predicted"/>
<dbReference type="UniPathway" id="UPA00223"/>
<feature type="transmembrane region" description="Helical" evidence="14">
    <location>
        <begin position="99"/>
        <end position="125"/>
    </location>
</feature>
<keyword evidence="9" id="KW-0479">Metal-binding</keyword>
<feature type="transmembrane region" description="Helical" evidence="14">
    <location>
        <begin position="60"/>
        <end position="78"/>
    </location>
</feature>
<dbReference type="Gene3D" id="1.20.1300.10">
    <property type="entry name" value="Fumarate reductase/succinate dehydrogenase, transmembrane subunit"/>
    <property type="match status" value="1"/>
</dbReference>